<dbReference type="InterPro" id="IPR044927">
    <property type="entry name" value="Endonuclea_NS_2"/>
</dbReference>
<evidence type="ECO:0000313" key="2">
    <source>
        <dbReference type="EMBL" id="SDD78053.1"/>
    </source>
</evidence>
<protein>
    <submittedName>
        <fullName evidence="2">DNA/RNA non-specific endonuclease</fullName>
    </submittedName>
</protein>
<dbReference type="Gene3D" id="3.40.570.10">
    <property type="entry name" value="Extracellular Endonuclease, subunit A"/>
    <property type="match status" value="1"/>
</dbReference>
<name>A0A1G6XJU0_9ACTN</name>
<evidence type="ECO:0000259" key="1">
    <source>
        <dbReference type="Pfam" id="PF13930"/>
    </source>
</evidence>
<dbReference type="OrthoDB" id="7182479at2"/>
<proteinExistence type="predicted"/>
<organism evidence="2 3">
    <name type="scientific">Auraticoccus monumenti</name>
    <dbReference type="NCBI Taxonomy" id="675864"/>
    <lineage>
        <taxon>Bacteria</taxon>
        <taxon>Bacillati</taxon>
        <taxon>Actinomycetota</taxon>
        <taxon>Actinomycetes</taxon>
        <taxon>Propionibacteriales</taxon>
        <taxon>Propionibacteriaceae</taxon>
        <taxon>Auraticoccus</taxon>
    </lineage>
</organism>
<dbReference type="Pfam" id="PF13930">
    <property type="entry name" value="Endonuclea_NS_2"/>
    <property type="match status" value="1"/>
</dbReference>
<dbReference type="EMBL" id="LT629688">
    <property type="protein sequence ID" value="SDD78053.1"/>
    <property type="molecule type" value="Genomic_DNA"/>
</dbReference>
<dbReference type="AlphaFoldDB" id="A0A1G6XJU0"/>
<dbReference type="GO" id="GO:0004519">
    <property type="term" value="F:endonuclease activity"/>
    <property type="evidence" value="ECO:0007669"/>
    <property type="project" value="UniProtKB-KW"/>
</dbReference>
<dbReference type="RefSeq" id="WP_090592400.1">
    <property type="nucleotide sequence ID" value="NZ_LT629688.1"/>
</dbReference>
<feature type="domain" description="Type VII secretion system protein EssD-like" evidence="1">
    <location>
        <begin position="49"/>
        <end position="150"/>
    </location>
</feature>
<keyword evidence="2" id="KW-0540">Nuclease</keyword>
<sequence>MARGRAAALRGVFGSMLDDVLKVVDTPIKRGTRRLEPNAAYTTGKRGTTAKYHYSTDAQGRIRSAHARPLQLHRGNRASHTNDPMGKRPGDHAGHLIADLFGGSQRHDNIVAQLSSQNLGRYKSMENRWARLLDQTPPAKIDVDIKVLYGPGDRPIGISVTEVVNGRRLKHPMFTN</sequence>
<keyword evidence="2" id="KW-0255">Endonuclease</keyword>
<accession>A0A1G6XJU0</accession>
<keyword evidence="3" id="KW-1185">Reference proteome</keyword>
<dbReference type="InterPro" id="IPR044929">
    <property type="entry name" value="DNA/RNA_non-sp_Endonuclease_sf"/>
</dbReference>
<reference evidence="2 3" key="1">
    <citation type="submission" date="2016-10" db="EMBL/GenBank/DDBJ databases">
        <authorList>
            <person name="de Groot N.N."/>
        </authorList>
    </citation>
    <scope>NUCLEOTIDE SEQUENCE [LARGE SCALE GENOMIC DNA]</scope>
    <source>
        <strain evidence="2 3">MON 2.2</strain>
    </source>
</reference>
<gene>
    <name evidence="2" type="ORF">SAMN04489747_1725</name>
</gene>
<dbReference type="STRING" id="675864.SAMN04489747_1725"/>
<evidence type="ECO:0000313" key="3">
    <source>
        <dbReference type="Proteomes" id="UP000198546"/>
    </source>
</evidence>
<keyword evidence="2" id="KW-0378">Hydrolase</keyword>
<dbReference type="Proteomes" id="UP000198546">
    <property type="component" value="Chromosome i"/>
</dbReference>